<comment type="caution">
    <text evidence="2">The sequence shown here is derived from an EMBL/GenBank/DDBJ whole genome shotgun (WGS) entry which is preliminary data.</text>
</comment>
<dbReference type="EMBL" id="WJQU01000002">
    <property type="protein sequence ID" value="KAJ6643169.1"/>
    <property type="molecule type" value="Genomic_DNA"/>
</dbReference>
<organism evidence="2 3">
    <name type="scientific">Pseudolycoriella hygida</name>
    <dbReference type="NCBI Taxonomy" id="35572"/>
    <lineage>
        <taxon>Eukaryota</taxon>
        <taxon>Metazoa</taxon>
        <taxon>Ecdysozoa</taxon>
        <taxon>Arthropoda</taxon>
        <taxon>Hexapoda</taxon>
        <taxon>Insecta</taxon>
        <taxon>Pterygota</taxon>
        <taxon>Neoptera</taxon>
        <taxon>Endopterygota</taxon>
        <taxon>Diptera</taxon>
        <taxon>Nematocera</taxon>
        <taxon>Sciaroidea</taxon>
        <taxon>Sciaridae</taxon>
        <taxon>Pseudolycoriella</taxon>
    </lineage>
</organism>
<sequence length="148" mass="17319">MKFVIELMQERKGFKSLKAKYLSHWSEEIDNISLVYRDVSEFTSKVNRIHSAQLLFLFGTGFYTILLESFYMYYNVKKLRENSALTSLYSDIFKNCLLIVFYSLEMLYIVLVSKLVMIHIELLSLQSLSFHSISFCGLALIDSKLLLQ</sequence>
<feature type="non-terminal residue" evidence="2">
    <location>
        <position position="1"/>
    </location>
</feature>
<reference evidence="2" key="1">
    <citation type="submission" date="2022-07" db="EMBL/GenBank/DDBJ databases">
        <authorList>
            <person name="Trinca V."/>
            <person name="Uliana J.V.C."/>
            <person name="Torres T.T."/>
            <person name="Ward R.J."/>
            <person name="Monesi N."/>
        </authorList>
    </citation>
    <scope>NUCLEOTIDE SEQUENCE</scope>
    <source>
        <strain evidence="2">HSMRA1968</strain>
        <tissue evidence="2">Whole embryos</tissue>
    </source>
</reference>
<dbReference type="Proteomes" id="UP001151699">
    <property type="component" value="Chromosome B"/>
</dbReference>
<feature type="transmembrane region" description="Helical" evidence="1">
    <location>
        <begin position="54"/>
        <end position="72"/>
    </location>
</feature>
<evidence type="ECO:0000313" key="3">
    <source>
        <dbReference type="Proteomes" id="UP001151699"/>
    </source>
</evidence>
<proteinExistence type="predicted"/>
<dbReference type="AlphaFoldDB" id="A0A9Q0S3C1"/>
<keyword evidence="1" id="KW-0812">Transmembrane</keyword>
<feature type="transmembrane region" description="Helical" evidence="1">
    <location>
        <begin position="92"/>
        <end position="111"/>
    </location>
</feature>
<keyword evidence="1" id="KW-1133">Transmembrane helix</keyword>
<protein>
    <recommendedName>
        <fullName evidence="4">Gustatory receptor</fullName>
    </recommendedName>
</protein>
<gene>
    <name evidence="2" type="ORF">Bhyg_08125</name>
</gene>
<keyword evidence="3" id="KW-1185">Reference proteome</keyword>
<evidence type="ECO:0000256" key="1">
    <source>
        <dbReference type="SAM" id="Phobius"/>
    </source>
</evidence>
<keyword evidence="1" id="KW-0472">Membrane</keyword>
<evidence type="ECO:0008006" key="4">
    <source>
        <dbReference type="Google" id="ProtNLM"/>
    </source>
</evidence>
<evidence type="ECO:0000313" key="2">
    <source>
        <dbReference type="EMBL" id="KAJ6643169.1"/>
    </source>
</evidence>
<accession>A0A9Q0S3C1</accession>
<name>A0A9Q0S3C1_9DIPT</name>